<organism evidence="2 3">
    <name type="scientific">Coprinellus micaceus</name>
    <name type="common">Glistening ink-cap mushroom</name>
    <name type="synonym">Coprinus micaceus</name>
    <dbReference type="NCBI Taxonomy" id="71717"/>
    <lineage>
        <taxon>Eukaryota</taxon>
        <taxon>Fungi</taxon>
        <taxon>Dikarya</taxon>
        <taxon>Basidiomycota</taxon>
        <taxon>Agaricomycotina</taxon>
        <taxon>Agaricomycetes</taxon>
        <taxon>Agaricomycetidae</taxon>
        <taxon>Agaricales</taxon>
        <taxon>Agaricineae</taxon>
        <taxon>Psathyrellaceae</taxon>
        <taxon>Coprinellus</taxon>
    </lineage>
</organism>
<protein>
    <submittedName>
        <fullName evidence="2">Uncharacterized protein</fullName>
    </submittedName>
</protein>
<feature type="region of interest" description="Disordered" evidence="1">
    <location>
        <begin position="263"/>
        <end position="305"/>
    </location>
</feature>
<gene>
    <name evidence="2" type="ORF">FA13DRAFT_1787301</name>
</gene>
<feature type="region of interest" description="Disordered" evidence="1">
    <location>
        <begin position="491"/>
        <end position="551"/>
    </location>
</feature>
<sequence>MDPALGGYGYSQAFTQHSSSGFSSVSSSWGPPTTSPNYLASTQSSLSNFELSDTNWTHGMQSQRSDYPAAVQSAPHIESQYTRSARQSTSRVTEFSVPFHRIHEVDTQAPPRGYVDDISRPRFPVSNAQRHTLISNFQEMTPFESFHIQASPSHIHAPAPQRRIDIAPIEQGVRTYPGPTRSESMAHNARPDYAASIIQGAWPMATPQFAGHGQAFEDVTMQQAQSQEFMDWITAMNEDSGTANLGIDMQGLPTHIRRHSEPANIRQTSSSLRRDARSVHGIHSPKTQRGLDEAIPNSKGSGTDPTDYFTMLANWDQRPDAMLGAQSANRNGCGTTANTPTPHGVTASGIGTASLTTTSGLDPIAAFELYNTLVPRNQPTTSDLSQDTTLPFLGPFGIPSYSPLRPDQLTRPVLRWYCKTGAIHLCSCEKRFRHCRDLYRHVAERGSNHSIAASTPQAVWVCPLCVRFQRAEVRILLDHMEEEHGVDFTDALRDTDTDEDRTPIPTVDSCGLALPGGRSSQEGAPSSIAPPEPPKPKHRKKKTAEEKAQEMAALPDRNVISAENLFYQYFNQVYKLWNPAEKSDDERRGDKRTMSVWSVVESTPQSLRQWNRAATKFAGMGNASEVVSQMIAGGSLPCPSSVKRFNKDTKWDSLPQFITFGPAIFL</sequence>
<keyword evidence="3" id="KW-1185">Reference proteome</keyword>
<evidence type="ECO:0000256" key="1">
    <source>
        <dbReference type="SAM" id="MobiDB-lite"/>
    </source>
</evidence>
<dbReference type="EMBL" id="QPFP01000005">
    <property type="protein sequence ID" value="TEB37037.1"/>
    <property type="molecule type" value="Genomic_DNA"/>
</dbReference>
<reference evidence="2 3" key="1">
    <citation type="journal article" date="2019" name="Nat. Ecol. Evol.">
        <title>Megaphylogeny resolves global patterns of mushroom evolution.</title>
        <authorList>
            <person name="Varga T."/>
            <person name="Krizsan K."/>
            <person name="Foldi C."/>
            <person name="Dima B."/>
            <person name="Sanchez-Garcia M."/>
            <person name="Sanchez-Ramirez S."/>
            <person name="Szollosi G.J."/>
            <person name="Szarkandi J.G."/>
            <person name="Papp V."/>
            <person name="Albert L."/>
            <person name="Andreopoulos W."/>
            <person name="Angelini C."/>
            <person name="Antonin V."/>
            <person name="Barry K.W."/>
            <person name="Bougher N.L."/>
            <person name="Buchanan P."/>
            <person name="Buyck B."/>
            <person name="Bense V."/>
            <person name="Catcheside P."/>
            <person name="Chovatia M."/>
            <person name="Cooper J."/>
            <person name="Damon W."/>
            <person name="Desjardin D."/>
            <person name="Finy P."/>
            <person name="Geml J."/>
            <person name="Haridas S."/>
            <person name="Hughes K."/>
            <person name="Justo A."/>
            <person name="Karasinski D."/>
            <person name="Kautmanova I."/>
            <person name="Kiss B."/>
            <person name="Kocsube S."/>
            <person name="Kotiranta H."/>
            <person name="LaButti K.M."/>
            <person name="Lechner B.E."/>
            <person name="Liimatainen K."/>
            <person name="Lipzen A."/>
            <person name="Lukacs Z."/>
            <person name="Mihaltcheva S."/>
            <person name="Morgado L.N."/>
            <person name="Niskanen T."/>
            <person name="Noordeloos M.E."/>
            <person name="Ohm R.A."/>
            <person name="Ortiz-Santana B."/>
            <person name="Ovrebo C."/>
            <person name="Racz N."/>
            <person name="Riley R."/>
            <person name="Savchenko A."/>
            <person name="Shiryaev A."/>
            <person name="Soop K."/>
            <person name="Spirin V."/>
            <person name="Szebenyi C."/>
            <person name="Tomsovsky M."/>
            <person name="Tulloss R.E."/>
            <person name="Uehling J."/>
            <person name="Grigoriev I.V."/>
            <person name="Vagvolgyi C."/>
            <person name="Papp T."/>
            <person name="Martin F.M."/>
            <person name="Miettinen O."/>
            <person name="Hibbett D.S."/>
            <person name="Nagy L.G."/>
        </authorList>
    </citation>
    <scope>NUCLEOTIDE SEQUENCE [LARGE SCALE GENOMIC DNA]</scope>
    <source>
        <strain evidence="2 3">FP101781</strain>
    </source>
</reference>
<dbReference type="Proteomes" id="UP000298030">
    <property type="component" value="Unassembled WGS sequence"/>
</dbReference>
<proteinExistence type="predicted"/>
<accession>A0A4Y7TS69</accession>
<name>A0A4Y7TS69_COPMI</name>
<evidence type="ECO:0000313" key="3">
    <source>
        <dbReference type="Proteomes" id="UP000298030"/>
    </source>
</evidence>
<evidence type="ECO:0000313" key="2">
    <source>
        <dbReference type="EMBL" id="TEB37037.1"/>
    </source>
</evidence>
<dbReference type="AlphaFoldDB" id="A0A4Y7TS69"/>
<comment type="caution">
    <text evidence="2">The sequence shown here is derived from an EMBL/GenBank/DDBJ whole genome shotgun (WGS) entry which is preliminary data.</text>
</comment>